<dbReference type="EMBL" id="AP027266">
    <property type="protein sequence ID" value="BDW84958.1"/>
    <property type="molecule type" value="Genomic_DNA"/>
</dbReference>
<gene>
    <name evidence="2" type="ORF">MACH21_11350</name>
</gene>
<reference evidence="2 3" key="1">
    <citation type="submission" date="2023-01" db="EMBL/GenBank/DDBJ databases">
        <title>Complete genome sequence of Roseicyclus marinus strain Dej080120_10.</title>
        <authorList>
            <person name="Ueki S."/>
            <person name="Maruyama F."/>
        </authorList>
    </citation>
    <scope>NUCLEOTIDE SEQUENCE [LARGE SCALE GENOMIC DNA]</scope>
    <source>
        <strain evidence="2 3">Dej080120_10</strain>
    </source>
</reference>
<dbReference type="KEGG" id="rmai:MACH21_11350"/>
<dbReference type="Gene3D" id="3.40.50.150">
    <property type="entry name" value="Vaccinia Virus protein VP39"/>
    <property type="match status" value="1"/>
</dbReference>
<dbReference type="InterPro" id="IPR006342">
    <property type="entry name" value="FkbM_mtfrase"/>
</dbReference>
<protein>
    <recommendedName>
        <fullName evidence="1">Methyltransferase FkbM domain-containing protein</fullName>
    </recommendedName>
</protein>
<dbReference type="CDD" id="cd02440">
    <property type="entry name" value="AdoMet_MTases"/>
    <property type="match status" value="1"/>
</dbReference>
<proteinExistence type="predicted"/>
<dbReference type="NCBIfam" id="TIGR01444">
    <property type="entry name" value="fkbM_fam"/>
    <property type="match status" value="1"/>
</dbReference>
<organism evidence="2 3">
    <name type="scientific">Roseicyclus marinus</name>
    <dbReference type="NCBI Taxonomy" id="2161673"/>
    <lineage>
        <taxon>Bacteria</taxon>
        <taxon>Pseudomonadati</taxon>
        <taxon>Pseudomonadota</taxon>
        <taxon>Alphaproteobacteria</taxon>
        <taxon>Rhodobacterales</taxon>
        <taxon>Roseobacteraceae</taxon>
        <taxon>Roseicyclus</taxon>
    </lineage>
</organism>
<dbReference type="RefSeq" id="WP_338275289.1">
    <property type="nucleotide sequence ID" value="NZ_AP027266.1"/>
</dbReference>
<dbReference type="SUPFAM" id="SSF53335">
    <property type="entry name" value="S-adenosyl-L-methionine-dependent methyltransferases"/>
    <property type="match status" value="1"/>
</dbReference>
<evidence type="ECO:0000313" key="3">
    <source>
        <dbReference type="Proteomes" id="UP001337723"/>
    </source>
</evidence>
<accession>A0AA48KJL1</accession>
<dbReference type="Pfam" id="PF05050">
    <property type="entry name" value="Methyltransf_21"/>
    <property type="match status" value="1"/>
</dbReference>
<dbReference type="Proteomes" id="UP001337723">
    <property type="component" value="Chromosome"/>
</dbReference>
<evidence type="ECO:0000259" key="1">
    <source>
        <dbReference type="Pfam" id="PF05050"/>
    </source>
</evidence>
<keyword evidence="3" id="KW-1185">Reference proteome</keyword>
<dbReference type="AlphaFoldDB" id="A0AA48KJL1"/>
<dbReference type="InterPro" id="IPR029063">
    <property type="entry name" value="SAM-dependent_MTases_sf"/>
</dbReference>
<name>A0AA48KJL1_9RHOB</name>
<evidence type="ECO:0000313" key="2">
    <source>
        <dbReference type="EMBL" id="BDW84958.1"/>
    </source>
</evidence>
<sequence>MDRDPDIVAELHGIRIPAAPHLSPRTIAAIQRGLYERPEIEGTLVNLRPGDRVVELGSGAGIVSAIIARNVDEVQVRTFEGNPDLIDHIRKLHALNGLSDRVTVQNALVMAAPDPVPSTLFSVSTSFLGSRIAAADAAETDARTVRVETLSYEDLRRDFPHNVLVMDIEGGELDFLGSADLSGIDFLIVELHPTIYGADAAAECIRRIEAAGLILDPASSDLQVKAFKTPARMQLGLDQSRVAWRAIPECLAFDPDTEWAEAIETVTDAVLVKSPGTGTGPITASVFDADQREVPGAISWHDATTRATISRHHPRPKRITDIAGTWVFGGPLDPLSPDALRQMLARLWCLPHLAGIAPRGVVFFPHGPATADRYAAFLAALLPRWAPGLDPLILSGPSRFETLIVPPQAVAAGTLRHGTADFRAFLRSRAAPAAKGGAGGRLCLHDGPSAPAMAAGSPRHTALTGAGYRVQDLACAPLPELLPRIETADTILVSGSAAEDLALYAAPRTAKIARLAATPGDHATDFAPLARLYGLDNAQDIPLQDGEDADDLLHRLAAHGFV</sequence>
<feature type="domain" description="Methyltransferase FkbM" evidence="1">
    <location>
        <begin position="78"/>
        <end position="198"/>
    </location>
</feature>